<feature type="domain" description="MIF4G" evidence="2">
    <location>
        <begin position="642"/>
        <end position="836"/>
    </location>
</feature>
<dbReference type="GO" id="GO:0035145">
    <property type="term" value="C:exon-exon junction complex"/>
    <property type="evidence" value="ECO:0007669"/>
    <property type="project" value="TreeGrafter"/>
</dbReference>
<feature type="compositionally biased region" description="Acidic residues" evidence="1">
    <location>
        <begin position="376"/>
        <end position="390"/>
    </location>
</feature>
<evidence type="ECO:0000259" key="2">
    <source>
        <dbReference type="SMART" id="SM00543"/>
    </source>
</evidence>
<sequence>MVFVEVGWYDELEKRVKHQQKFMEKMKLVRADQENERDLRGLDSALKKTTSFIKKIKNLTSATIPAIIEDLNKLNLSKFVEEMASGITETKLKLSDIPKVSELCVEISARYSRFSEALVGEFKKMLPLKKSDKISNAAKLKIDILFLSDLILCGVFNEKEGLQILGGVLSYLVQTDKTEFNNVALLSSICRYSGWQIAEIIPIPLEASETREIPELPESTALTSTQKRSLRELLIGYYEALLKITETACTARNRALKKAKKQERVRGDAGDVEKQELEVTQAVFDARKKLVTELSGAIGIEMKMLKEEASDDEEDTAANIEMGRALAEGEVVLWTDEETRAFYENLINLRDVVPQSLYKESEHRTIEKTKTVQNIDEIDMENINENDDNEMNNSSKKEVEETRRSKSPTMENMTGGQQNGGGGGGGGQQNQWQNFVLDLDHLVSKYSVDQAAINFVSNFNKKGNHKKLINLMVSPPASRLDLIPFYARLIAILENVMPDLTTEIVNQTLEKFRGFMQKIGENVKIEVKLVTVAMIAELMKFDVISRAEGLSCLRQLVYNLRGHSVDMTAIMIELGGYYLYRHTDSHSKMKRLLEVVKVKRERMKDSRQIMLIDNAYFTCLPPEESQEERSRLQKTSENTPIKQFIRHIIIDIDADFIDTFLKCLRRLDWSDPDVSNYAIKYMSSPWLIPLENLQHLASAIVGLCALSQFKWIGIAVIDNVIETIKLSLEFPETFNQWANSAISYLGELYNFALCDEELILKVLYLLITHPETSEQQSWRDLSRLRLVCALLQVAGEFLKTSAVAVKFRYFMIYFDRFYLVKRERFEAEVEKLGLMGAIEDVESSINTKFPFEIEIAYENCSKVLRRVKSAIPLNLEAANLAVQKMENNLRKSLDVELQQSDSRRGSFEEATIFEEDEEEYSDEDEEESDYDEEEEKLRFSEELAKQATKEEEDEFQRELDSLMGDGFRNPTTVQNVHEMSLPAAAKNRFERRIMFSDDTKEASSSNSKTQQQIRRISMAPKENSAEENEMIVEDEEEKMRREIEKNSRVTIMMRGKGSKPQLKTVSIKDETLRERWELEKEREKKEREDMKRLTLGQQRRIELEEEKAMMAQINNYRIKGAAATGGVATMKKKY</sequence>
<dbReference type="SMART" id="SM00543">
    <property type="entry name" value="MIF4G"/>
    <property type="match status" value="3"/>
</dbReference>
<feature type="compositionally biased region" description="Acidic residues" evidence="1">
    <location>
        <begin position="1025"/>
        <end position="1036"/>
    </location>
</feature>
<dbReference type="EMBL" id="CANHGI010000004">
    <property type="protein sequence ID" value="CAI5449696.1"/>
    <property type="molecule type" value="Genomic_DNA"/>
</dbReference>
<dbReference type="GO" id="GO:0003723">
    <property type="term" value="F:RNA binding"/>
    <property type="evidence" value="ECO:0007669"/>
    <property type="project" value="InterPro"/>
</dbReference>
<dbReference type="AlphaFoldDB" id="A0A9P1N6E2"/>
<name>A0A9P1N6E2_9PELO</name>
<dbReference type="GO" id="GO:0000184">
    <property type="term" value="P:nuclear-transcribed mRNA catabolic process, nonsense-mediated decay"/>
    <property type="evidence" value="ECO:0007669"/>
    <property type="project" value="InterPro"/>
</dbReference>
<dbReference type="SUPFAM" id="SSF48371">
    <property type="entry name" value="ARM repeat"/>
    <property type="match status" value="3"/>
</dbReference>
<dbReference type="OrthoDB" id="27832at2759"/>
<feature type="compositionally biased region" description="Acidic residues" evidence="1">
    <location>
        <begin position="911"/>
        <end position="934"/>
    </location>
</feature>
<evidence type="ECO:0000256" key="1">
    <source>
        <dbReference type="SAM" id="MobiDB-lite"/>
    </source>
</evidence>
<dbReference type="Pfam" id="PF02854">
    <property type="entry name" value="MIF4G"/>
    <property type="match status" value="2"/>
</dbReference>
<feature type="domain" description="MIF4G" evidence="2">
    <location>
        <begin position="433"/>
        <end position="622"/>
    </location>
</feature>
<feature type="compositionally biased region" description="Gly residues" evidence="1">
    <location>
        <begin position="417"/>
        <end position="428"/>
    </location>
</feature>
<feature type="region of interest" description="Disordered" evidence="1">
    <location>
        <begin position="996"/>
        <end position="1048"/>
    </location>
</feature>
<comment type="caution">
    <text evidence="3">The sequence shown here is derived from an EMBL/GenBank/DDBJ whole genome shotgun (WGS) entry which is preliminary data.</text>
</comment>
<feature type="domain" description="MIF4G" evidence="2">
    <location>
        <begin position="46"/>
        <end position="290"/>
    </location>
</feature>
<dbReference type="InterPro" id="IPR003890">
    <property type="entry name" value="MIF4G-like_typ-3"/>
</dbReference>
<dbReference type="GO" id="GO:0005737">
    <property type="term" value="C:cytoplasm"/>
    <property type="evidence" value="ECO:0007669"/>
    <property type="project" value="TreeGrafter"/>
</dbReference>
<dbReference type="Proteomes" id="UP001152747">
    <property type="component" value="Unassembled WGS sequence"/>
</dbReference>
<gene>
    <name evidence="3" type="ORF">CAMP_LOCUS12333</name>
</gene>
<organism evidence="3 4">
    <name type="scientific">Caenorhabditis angaria</name>
    <dbReference type="NCBI Taxonomy" id="860376"/>
    <lineage>
        <taxon>Eukaryota</taxon>
        <taxon>Metazoa</taxon>
        <taxon>Ecdysozoa</taxon>
        <taxon>Nematoda</taxon>
        <taxon>Chromadorea</taxon>
        <taxon>Rhabditida</taxon>
        <taxon>Rhabditina</taxon>
        <taxon>Rhabditomorpha</taxon>
        <taxon>Rhabditoidea</taxon>
        <taxon>Rhabditidae</taxon>
        <taxon>Peloderinae</taxon>
        <taxon>Caenorhabditis</taxon>
    </lineage>
</organism>
<feature type="region of interest" description="Disordered" evidence="1">
    <location>
        <begin position="375"/>
        <end position="430"/>
    </location>
</feature>
<keyword evidence="4" id="KW-1185">Reference proteome</keyword>
<evidence type="ECO:0000313" key="3">
    <source>
        <dbReference type="EMBL" id="CAI5449696.1"/>
    </source>
</evidence>
<feature type="region of interest" description="Disordered" evidence="1">
    <location>
        <begin position="900"/>
        <end position="934"/>
    </location>
</feature>
<proteinExistence type="predicted"/>
<protein>
    <recommendedName>
        <fullName evidence="2">MIF4G domain-containing protein</fullName>
    </recommendedName>
</protein>
<evidence type="ECO:0000313" key="4">
    <source>
        <dbReference type="Proteomes" id="UP001152747"/>
    </source>
</evidence>
<dbReference type="InterPro" id="IPR039762">
    <property type="entry name" value="Nmd2/UPF2"/>
</dbReference>
<feature type="compositionally biased region" description="Basic and acidic residues" evidence="1">
    <location>
        <begin position="395"/>
        <end position="404"/>
    </location>
</feature>
<dbReference type="FunFam" id="1.25.40.180:FF:000080">
    <property type="entry name" value="Chromosome 9, whole genome shotgun sequence"/>
    <property type="match status" value="1"/>
</dbReference>
<dbReference type="InterPro" id="IPR016024">
    <property type="entry name" value="ARM-type_fold"/>
</dbReference>
<feature type="compositionally biased region" description="Polar residues" evidence="1">
    <location>
        <begin position="1002"/>
        <end position="1014"/>
    </location>
</feature>
<feature type="compositionally biased region" description="Basic and acidic residues" evidence="1">
    <location>
        <begin position="1037"/>
        <end position="1047"/>
    </location>
</feature>
<dbReference type="Gene3D" id="1.25.40.180">
    <property type="match status" value="3"/>
</dbReference>
<dbReference type="PANTHER" id="PTHR12839:SF7">
    <property type="entry name" value="REGULATOR OF NONSENSE TRANSCRIPTS 2"/>
    <property type="match status" value="1"/>
</dbReference>
<reference evidence="3" key="1">
    <citation type="submission" date="2022-11" db="EMBL/GenBank/DDBJ databases">
        <authorList>
            <person name="Kikuchi T."/>
        </authorList>
    </citation>
    <scope>NUCLEOTIDE SEQUENCE</scope>
    <source>
        <strain evidence="3">PS1010</strain>
    </source>
</reference>
<accession>A0A9P1N6E2</accession>
<dbReference type="PANTHER" id="PTHR12839">
    <property type="entry name" value="NONSENSE-MEDIATED MRNA DECAY PROTEIN 2 UP-FRAMESHIFT SUPPRESSOR 2"/>
    <property type="match status" value="1"/>
</dbReference>